<dbReference type="GO" id="GO:0016757">
    <property type="term" value="F:glycosyltransferase activity"/>
    <property type="evidence" value="ECO:0007669"/>
    <property type="project" value="UniProtKB-KW"/>
</dbReference>
<dbReference type="InterPro" id="IPR029044">
    <property type="entry name" value="Nucleotide-diphossugar_trans"/>
</dbReference>
<organism evidence="2 3">
    <name type="scientific">Sphingoaurantiacus capsulatus</name>
    <dbReference type="NCBI Taxonomy" id="1771310"/>
    <lineage>
        <taxon>Bacteria</taxon>
        <taxon>Pseudomonadati</taxon>
        <taxon>Pseudomonadota</taxon>
        <taxon>Alphaproteobacteria</taxon>
        <taxon>Sphingomonadales</taxon>
        <taxon>Sphingosinicellaceae</taxon>
        <taxon>Sphingoaurantiacus</taxon>
    </lineage>
</organism>
<keyword evidence="3" id="KW-1185">Reference proteome</keyword>
<evidence type="ECO:0000259" key="1">
    <source>
        <dbReference type="Pfam" id="PF00535"/>
    </source>
</evidence>
<dbReference type="PANTHER" id="PTHR43685:SF11">
    <property type="entry name" value="GLYCOSYLTRANSFERASE TAGX-RELATED"/>
    <property type="match status" value="1"/>
</dbReference>
<dbReference type="InterPro" id="IPR001173">
    <property type="entry name" value="Glyco_trans_2-like"/>
</dbReference>
<proteinExistence type="predicted"/>
<dbReference type="Proteomes" id="UP001595615">
    <property type="component" value="Unassembled WGS sequence"/>
</dbReference>
<accession>A0ABV7XB21</accession>
<dbReference type="SUPFAM" id="SSF53448">
    <property type="entry name" value="Nucleotide-diphospho-sugar transferases"/>
    <property type="match status" value="1"/>
</dbReference>
<gene>
    <name evidence="2" type="ORF">ACFOMD_07650</name>
</gene>
<keyword evidence="2" id="KW-0808">Transferase</keyword>
<reference evidence="3" key="1">
    <citation type="journal article" date="2019" name="Int. J. Syst. Evol. Microbiol.">
        <title>The Global Catalogue of Microorganisms (GCM) 10K type strain sequencing project: providing services to taxonomists for standard genome sequencing and annotation.</title>
        <authorList>
            <consortium name="The Broad Institute Genomics Platform"/>
            <consortium name="The Broad Institute Genome Sequencing Center for Infectious Disease"/>
            <person name="Wu L."/>
            <person name="Ma J."/>
        </authorList>
    </citation>
    <scope>NUCLEOTIDE SEQUENCE [LARGE SCALE GENOMIC DNA]</scope>
    <source>
        <strain evidence="3">KCTC 42644</strain>
    </source>
</reference>
<dbReference type="Pfam" id="PF00535">
    <property type="entry name" value="Glycos_transf_2"/>
    <property type="match status" value="1"/>
</dbReference>
<keyword evidence="2" id="KW-0328">Glycosyltransferase</keyword>
<dbReference type="RefSeq" id="WP_380859304.1">
    <property type="nucleotide sequence ID" value="NZ_JBHRXV010000004.1"/>
</dbReference>
<dbReference type="EMBL" id="JBHRXV010000004">
    <property type="protein sequence ID" value="MFC3712438.1"/>
    <property type="molecule type" value="Genomic_DNA"/>
</dbReference>
<dbReference type="PANTHER" id="PTHR43685">
    <property type="entry name" value="GLYCOSYLTRANSFERASE"/>
    <property type="match status" value="1"/>
</dbReference>
<protein>
    <submittedName>
        <fullName evidence="2">Glycosyltransferase</fullName>
        <ecNumber evidence="2">2.4.-.-</ecNumber>
    </submittedName>
</protein>
<evidence type="ECO:0000313" key="2">
    <source>
        <dbReference type="EMBL" id="MFC3712438.1"/>
    </source>
</evidence>
<dbReference type="InterPro" id="IPR050834">
    <property type="entry name" value="Glycosyltransf_2"/>
</dbReference>
<dbReference type="EC" id="2.4.-.-" evidence="2"/>
<evidence type="ECO:0000313" key="3">
    <source>
        <dbReference type="Proteomes" id="UP001595615"/>
    </source>
</evidence>
<comment type="caution">
    <text evidence="2">The sequence shown here is derived from an EMBL/GenBank/DDBJ whole genome shotgun (WGS) entry which is preliminary data.</text>
</comment>
<feature type="domain" description="Glycosyltransferase 2-like" evidence="1">
    <location>
        <begin position="9"/>
        <end position="139"/>
    </location>
</feature>
<name>A0ABV7XB21_9SPHN</name>
<sequence>MAGRPKRLSIIIPSFNDARIFQAIDSVRAFDDSGEVEIVLIDGGSKPELVAQIAERMTEDDVFVSERDKGIFDALNKGLAAARGEFIGWIGSDDAFTGEVKSREVIENLEACDLYVAATAHVSGEAVTRITRSWSSRRRLTHLVINNPHFSTFGRAALLKSERFALDLRGSDIAYFLRIFAQQPRVRTTPKIATFMEVGGYSNLNYKTSLRMHAELFTTHRRYMPAPLAFAALATKLGTKYLASLIFKLRGETRQTILK</sequence>
<dbReference type="Gene3D" id="3.90.550.10">
    <property type="entry name" value="Spore Coat Polysaccharide Biosynthesis Protein SpsA, Chain A"/>
    <property type="match status" value="1"/>
</dbReference>